<accession>A0A8I0A4L8</accession>
<dbReference type="InterPro" id="IPR036759">
    <property type="entry name" value="TPK_catalytic_sf"/>
</dbReference>
<dbReference type="SUPFAM" id="SSF63862">
    <property type="entry name" value="Thiamin pyrophosphokinase, substrate-binding domain"/>
    <property type="match status" value="1"/>
</dbReference>
<dbReference type="CDD" id="cd07995">
    <property type="entry name" value="TPK"/>
    <property type="match status" value="1"/>
</dbReference>
<dbReference type="InterPro" id="IPR053149">
    <property type="entry name" value="TPK"/>
</dbReference>
<dbReference type="InterPro" id="IPR007373">
    <property type="entry name" value="Thiamin_PyroPKinase_B1-bd"/>
</dbReference>
<keyword evidence="3 7" id="KW-0418">Kinase</keyword>
<gene>
    <name evidence="7" type="ORF">H8R92_05605</name>
</gene>
<dbReference type="Pfam" id="PF04265">
    <property type="entry name" value="TPK_B1_binding"/>
    <property type="match status" value="1"/>
</dbReference>
<proteinExistence type="predicted"/>
<dbReference type="GO" id="GO:0004788">
    <property type="term" value="F:thiamine diphosphokinase activity"/>
    <property type="evidence" value="ECO:0007669"/>
    <property type="project" value="UniProtKB-UniRule"/>
</dbReference>
<evidence type="ECO:0000256" key="5">
    <source>
        <dbReference type="NCBIfam" id="TIGR01378"/>
    </source>
</evidence>
<protein>
    <recommendedName>
        <fullName evidence="5">Thiamine diphosphokinase</fullName>
        <ecNumber evidence="5">2.7.6.2</ecNumber>
    </recommendedName>
</protein>
<dbReference type="InterPro" id="IPR007371">
    <property type="entry name" value="TPK_catalytic"/>
</dbReference>
<dbReference type="InterPro" id="IPR006282">
    <property type="entry name" value="Thi_PPkinase"/>
</dbReference>
<dbReference type="Proteomes" id="UP000662088">
    <property type="component" value="Unassembled WGS sequence"/>
</dbReference>
<keyword evidence="4" id="KW-0067">ATP-binding</keyword>
<name>A0A8I0A4L8_9CLOT</name>
<dbReference type="GO" id="GO:0030975">
    <property type="term" value="F:thiamine binding"/>
    <property type="evidence" value="ECO:0007669"/>
    <property type="project" value="InterPro"/>
</dbReference>
<dbReference type="GO" id="GO:0006772">
    <property type="term" value="P:thiamine metabolic process"/>
    <property type="evidence" value="ECO:0007669"/>
    <property type="project" value="UniProtKB-UniRule"/>
</dbReference>
<feature type="domain" description="Thiamin pyrophosphokinase thiamin-binding" evidence="6">
    <location>
        <begin position="140"/>
        <end position="206"/>
    </location>
</feature>
<dbReference type="Gene3D" id="3.40.50.10240">
    <property type="entry name" value="Thiamin pyrophosphokinase, catalytic domain"/>
    <property type="match status" value="1"/>
</dbReference>
<dbReference type="GO" id="GO:0005524">
    <property type="term" value="F:ATP binding"/>
    <property type="evidence" value="ECO:0007669"/>
    <property type="project" value="UniProtKB-KW"/>
</dbReference>
<sequence>MKVLIVGGGNEPSGKLLEDYAKKVDKIIGVDRGCSYLLKNNIYPHYIVGDFDSINRDDIKKLEIDSIKKFKYNCEKDSTDSDIAMEIALKMEFAEIYMMAMTGSRLDHSFANLGLLSKANSAGAKAYIINETNKIYLLEESSKIKKDNSYRYISFLAYCDKVENFNIKNAKYDLENYTLYLGDNRTVSNEFLEEDIEVEFTKGKILVIFSKD</sequence>
<dbReference type="Pfam" id="PF04263">
    <property type="entry name" value="TPK_catalytic"/>
    <property type="match status" value="1"/>
</dbReference>
<keyword evidence="8" id="KW-1185">Reference proteome</keyword>
<comment type="caution">
    <text evidence="7">The sequence shown here is derived from an EMBL/GenBank/DDBJ whole genome shotgun (WGS) entry which is preliminary data.</text>
</comment>
<evidence type="ECO:0000256" key="2">
    <source>
        <dbReference type="ARBA" id="ARBA00022741"/>
    </source>
</evidence>
<evidence type="ECO:0000313" key="7">
    <source>
        <dbReference type="EMBL" id="MBC5639913.1"/>
    </source>
</evidence>
<dbReference type="NCBIfam" id="TIGR01378">
    <property type="entry name" value="thi_PPkinase"/>
    <property type="match status" value="1"/>
</dbReference>
<keyword evidence="2" id="KW-0547">Nucleotide-binding</keyword>
<dbReference type="AlphaFoldDB" id="A0A8I0A4L8"/>
<dbReference type="SMART" id="SM00983">
    <property type="entry name" value="TPK_B1_binding"/>
    <property type="match status" value="1"/>
</dbReference>
<organism evidence="7 8">
    <name type="scientific">Clostridium lentum</name>
    <dbReference type="NCBI Taxonomy" id="2763037"/>
    <lineage>
        <taxon>Bacteria</taxon>
        <taxon>Bacillati</taxon>
        <taxon>Bacillota</taxon>
        <taxon>Clostridia</taxon>
        <taxon>Eubacteriales</taxon>
        <taxon>Clostridiaceae</taxon>
        <taxon>Clostridium</taxon>
    </lineage>
</organism>
<dbReference type="GO" id="GO:0016301">
    <property type="term" value="F:kinase activity"/>
    <property type="evidence" value="ECO:0007669"/>
    <property type="project" value="UniProtKB-KW"/>
</dbReference>
<dbReference type="GO" id="GO:0009229">
    <property type="term" value="P:thiamine diphosphate biosynthetic process"/>
    <property type="evidence" value="ECO:0007669"/>
    <property type="project" value="InterPro"/>
</dbReference>
<dbReference type="EMBL" id="JACOOQ010000007">
    <property type="protein sequence ID" value="MBC5639913.1"/>
    <property type="molecule type" value="Genomic_DNA"/>
</dbReference>
<evidence type="ECO:0000256" key="4">
    <source>
        <dbReference type="ARBA" id="ARBA00022840"/>
    </source>
</evidence>
<evidence type="ECO:0000256" key="1">
    <source>
        <dbReference type="ARBA" id="ARBA00022679"/>
    </source>
</evidence>
<dbReference type="PANTHER" id="PTHR41299">
    <property type="entry name" value="THIAMINE PYROPHOSPHOKINASE"/>
    <property type="match status" value="1"/>
</dbReference>
<dbReference type="RefSeq" id="WP_022212301.1">
    <property type="nucleotide sequence ID" value="NZ_JACOOQ010000007.1"/>
</dbReference>
<keyword evidence="1 7" id="KW-0808">Transferase</keyword>
<evidence type="ECO:0000313" key="8">
    <source>
        <dbReference type="Proteomes" id="UP000662088"/>
    </source>
</evidence>
<dbReference type="InterPro" id="IPR036371">
    <property type="entry name" value="TPK_B1-bd_sf"/>
</dbReference>
<evidence type="ECO:0000259" key="6">
    <source>
        <dbReference type="SMART" id="SM00983"/>
    </source>
</evidence>
<dbReference type="SUPFAM" id="SSF63999">
    <property type="entry name" value="Thiamin pyrophosphokinase, catalytic domain"/>
    <property type="match status" value="1"/>
</dbReference>
<evidence type="ECO:0000256" key="3">
    <source>
        <dbReference type="ARBA" id="ARBA00022777"/>
    </source>
</evidence>
<dbReference type="EC" id="2.7.6.2" evidence="5"/>
<dbReference type="PANTHER" id="PTHR41299:SF1">
    <property type="entry name" value="THIAMINE PYROPHOSPHOKINASE"/>
    <property type="match status" value="1"/>
</dbReference>
<reference evidence="7" key="1">
    <citation type="submission" date="2020-08" db="EMBL/GenBank/DDBJ databases">
        <title>Genome public.</title>
        <authorList>
            <person name="Liu C."/>
            <person name="Sun Q."/>
        </authorList>
    </citation>
    <scope>NUCLEOTIDE SEQUENCE</scope>
    <source>
        <strain evidence="7">NSJ-42</strain>
    </source>
</reference>